<dbReference type="AlphaFoldDB" id="A0A7W4ZMA5"/>
<keyword evidence="2" id="KW-0812">Transmembrane</keyword>
<keyword evidence="2" id="KW-0472">Membrane</keyword>
<feature type="compositionally biased region" description="Low complexity" evidence="1">
    <location>
        <begin position="27"/>
        <end position="42"/>
    </location>
</feature>
<evidence type="ECO:0000256" key="2">
    <source>
        <dbReference type="SAM" id="Phobius"/>
    </source>
</evidence>
<protein>
    <submittedName>
        <fullName evidence="3">Uncharacterized protein</fullName>
    </submittedName>
</protein>
<reference evidence="3 4" key="1">
    <citation type="submission" date="2020-08" db="EMBL/GenBank/DDBJ databases">
        <title>Genomic Encyclopedia of Type Strains, Phase III (KMG-III): the genomes of soil and plant-associated and newly described type strains.</title>
        <authorList>
            <person name="Whitman W."/>
        </authorList>
    </citation>
    <scope>NUCLEOTIDE SEQUENCE [LARGE SCALE GENOMIC DNA]</scope>
    <source>
        <strain evidence="3 4">CECT 3237</strain>
    </source>
</reference>
<feature type="region of interest" description="Disordered" evidence="1">
    <location>
        <begin position="27"/>
        <end position="48"/>
    </location>
</feature>
<sequence>MKLADAAYRISYRAGDGNDVALTAVSAASPSPTATDSPASDAVTPRSAGASANIGFGWWPYALGLALVVSLAVPMAARRGRSRRGGGRHAGRDGRRARQ</sequence>
<organism evidence="3 4">
    <name type="scientific">Streptomyces violarus</name>
    <dbReference type="NCBI Taxonomy" id="67380"/>
    <lineage>
        <taxon>Bacteria</taxon>
        <taxon>Bacillati</taxon>
        <taxon>Actinomycetota</taxon>
        <taxon>Actinomycetes</taxon>
        <taxon>Kitasatosporales</taxon>
        <taxon>Streptomycetaceae</taxon>
        <taxon>Streptomyces</taxon>
    </lineage>
</organism>
<proteinExistence type="predicted"/>
<dbReference type="EMBL" id="JACHXE010000001">
    <property type="protein sequence ID" value="MBB3075103.1"/>
    <property type="molecule type" value="Genomic_DNA"/>
</dbReference>
<feature type="region of interest" description="Disordered" evidence="1">
    <location>
        <begin position="77"/>
        <end position="99"/>
    </location>
</feature>
<feature type="compositionally biased region" description="Basic residues" evidence="1">
    <location>
        <begin position="78"/>
        <end position="89"/>
    </location>
</feature>
<evidence type="ECO:0000313" key="3">
    <source>
        <dbReference type="EMBL" id="MBB3075103.1"/>
    </source>
</evidence>
<accession>A0A7W4ZMA5</accession>
<keyword evidence="4" id="KW-1185">Reference proteome</keyword>
<name>A0A7W4ZMA5_9ACTN</name>
<dbReference type="Proteomes" id="UP000572907">
    <property type="component" value="Unassembled WGS sequence"/>
</dbReference>
<comment type="caution">
    <text evidence="3">The sequence shown here is derived from an EMBL/GenBank/DDBJ whole genome shotgun (WGS) entry which is preliminary data.</text>
</comment>
<keyword evidence="2" id="KW-1133">Transmembrane helix</keyword>
<evidence type="ECO:0000313" key="4">
    <source>
        <dbReference type="Proteomes" id="UP000572907"/>
    </source>
</evidence>
<evidence type="ECO:0000256" key="1">
    <source>
        <dbReference type="SAM" id="MobiDB-lite"/>
    </source>
</evidence>
<feature type="compositionally biased region" description="Basic and acidic residues" evidence="1">
    <location>
        <begin position="90"/>
        <end position="99"/>
    </location>
</feature>
<gene>
    <name evidence="3" type="ORF">FHS41_001572</name>
</gene>
<dbReference type="RefSeq" id="WP_184589020.1">
    <property type="nucleotide sequence ID" value="NZ_BMUP01000001.1"/>
</dbReference>
<feature type="transmembrane region" description="Helical" evidence="2">
    <location>
        <begin position="58"/>
        <end position="77"/>
    </location>
</feature>